<sequence>MASKVKVSPMNSSFTSPNVLNLSDQFKFLKPEIQSRNFSPFVRNQLHTPNISPIIKPTGSASSFLKKRSLKERTESAQSKARRRTYSFYPAEEPHNQLMDLTLSVKTVLKDLGLSDYSDTFYKEELFRKLSLKSTAESSSNEYKAKYQPQKNHSITISPSSNGHSRMKRLSHKNNKRDSTRHKKSKNDDLDDDDDDFTVPDRKRQSYIKSCIKKRLNNNYEKQINCIQDENVVFTDNKIYISLSARTHSSLGSNNSLKKNRRVIYPTSGPCKLNGFLRHYDFSYDDDNESELSKSAIENSEEKLKFNIMKEQSCLSTNSLDNVVFEKVKVKPSSPCSSNNYESPSSYIHVNNDDERNDDSILTSSTFITSYEADDEDDIQWKNFLELRKHGKPINNASQLNDSGFGSQLFFSTNYNNNSSYNNMRALDTWQDDETYDNSFNEELEQRVSIMFPDLYKASSQSAHFNNINNINHVTAEKLS</sequence>
<dbReference type="AlphaFoldDB" id="A0A9N9WVH6"/>
<proteinExistence type="predicted"/>
<dbReference type="EMBL" id="OU895878">
    <property type="protein sequence ID" value="CAG9805572.1"/>
    <property type="molecule type" value="Genomic_DNA"/>
</dbReference>
<feature type="compositionally biased region" description="Acidic residues" evidence="1">
    <location>
        <begin position="189"/>
        <end position="198"/>
    </location>
</feature>
<reference evidence="2" key="2">
    <citation type="submission" date="2022-10" db="EMBL/GenBank/DDBJ databases">
        <authorList>
            <consortium name="ENA_rothamsted_submissions"/>
            <consortium name="culmorum"/>
            <person name="King R."/>
        </authorList>
    </citation>
    <scope>NUCLEOTIDE SEQUENCE</scope>
</reference>
<accession>A0A9N9WVH6</accession>
<feature type="region of interest" description="Disordered" evidence="1">
    <location>
        <begin position="138"/>
        <end position="199"/>
    </location>
</feature>
<gene>
    <name evidence="2" type="ORF">CHIRRI_LOCUS8443</name>
</gene>
<organism evidence="2 3">
    <name type="scientific">Chironomus riparius</name>
    <dbReference type="NCBI Taxonomy" id="315576"/>
    <lineage>
        <taxon>Eukaryota</taxon>
        <taxon>Metazoa</taxon>
        <taxon>Ecdysozoa</taxon>
        <taxon>Arthropoda</taxon>
        <taxon>Hexapoda</taxon>
        <taxon>Insecta</taxon>
        <taxon>Pterygota</taxon>
        <taxon>Neoptera</taxon>
        <taxon>Endopterygota</taxon>
        <taxon>Diptera</taxon>
        <taxon>Nematocera</taxon>
        <taxon>Chironomoidea</taxon>
        <taxon>Chironomidae</taxon>
        <taxon>Chironominae</taxon>
        <taxon>Chironomus</taxon>
    </lineage>
</organism>
<evidence type="ECO:0000256" key="1">
    <source>
        <dbReference type="SAM" id="MobiDB-lite"/>
    </source>
</evidence>
<evidence type="ECO:0000313" key="2">
    <source>
        <dbReference type="EMBL" id="CAG9805572.1"/>
    </source>
</evidence>
<feature type="compositionally biased region" description="Polar residues" evidence="1">
    <location>
        <begin position="149"/>
        <end position="164"/>
    </location>
</feature>
<dbReference type="OrthoDB" id="10461692at2759"/>
<dbReference type="Proteomes" id="UP001153620">
    <property type="component" value="Chromosome 2"/>
</dbReference>
<reference evidence="2" key="1">
    <citation type="submission" date="2022-01" db="EMBL/GenBank/DDBJ databases">
        <authorList>
            <person name="King R."/>
        </authorList>
    </citation>
    <scope>NUCLEOTIDE SEQUENCE</scope>
</reference>
<evidence type="ECO:0000313" key="3">
    <source>
        <dbReference type="Proteomes" id="UP001153620"/>
    </source>
</evidence>
<keyword evidence="3" id="KW-1185">Reference proteome</keyword>
<protein>
    <submittedName>
        <fullName evidence="2">Uncharacterized protein</fullName>
    </submittedName>
</protein>
<feature type="compositionally biased region" description="Basic residues" evidence="1">
    <location>
        <begin position="165"/>
        <end position="185"/>
    </location>
</feature>
<name>A0A9N9WVH6_9DIPT</name>